<evidence type="ECO:0000256" key="2">
    <source>
        <dbReference type="ARBA" id="ARBA00023125"/>
    </source>
</evidence>
<comment type="caution">
    <text evidence="6">The sequence shown here is derived from an EMBL/GenBank/DDBJ whole genome shotgun (WGS) entry which is preliminary data.</text>
</comment>
<dbReference type="OrthoDB" id="9807558at2"/>
<keyword evidence="7" id="KW-1185">Reference proteome</keyword>
<sequence>MASEETPDSGERLEQLERAIAVLEAFDRDHPALTLSEVAALAGTSRASARRILLTFKALGHVKSDGRYFSLAPKVLNLGWNYFASLGVDEIAKPLMTELVREIDESCSMATLDLPDIVYVARVHTRHIMTIAGGVGSRLPAHATAAGHVLLAGLADEHLDEYLESAPLTAHTARTVTDPARFREDIAEVRRRGWALVDQQLEIGLRAVSAPVFDSTGHTAAALSVSSNSARTSLADLRNRCLPRLREVARTISTTLARTNRRGTAS</sequence>
<feature type="domain" description="IclR-ED" evidence="5">
    <location>
        <begin position="74"/>
        <end position="258"/>
    </location>
</feature>
<dbReference type="InterPro" id="IPR036388">
    <property type="entry name" value="WH-like_DNA-bd_sf"/>
</dbReference>
<gene>
    <name evidence="6" type="ORF">FPZ12_015935</name>
</gene>
<dbReference type="GO" id="GO:0045892">
    <property type="term" value="P:negative regulation of DNA-templated transcription"/>
    <property type="evidence" value="ECO:0007669"/>
    <property type="project" value="TreeGrafter"/>
</dbReference>
<keyword evidence="3" id="KW-0804">Transcription</keyword>
<name>A0A5N0V366_9PSEU</name>
<evidence type="ECO:0000256" key="1">
    <source>
        <dbReference type="ARBA" id="ARBA00023015"/>
    </source>
</evidence>
<dbReference type="SUPFAM" id="SSF46785">
    <property type="entry name" value="Winged helix' DNA-binding domain"/>
    <property type="match status" value="1"/>
</dbReference>
<keyword evidence="2" id="KW-0238">DNA-binding</keyword>
<dbReference type="Gene3D" id="3.30.450.40">
    <property type="match status" value="1"/>
</dbReference>
<reference evidence="6" key="1">
    <citation type="submission" date="2019-09" db="EMBL/GenBank/DDBJ databases">
        <authorList>
            <person name="Teo W.F.A."/>
            <person name="Duangmal K."/>
        </authorList>
    </citation>
    <scope>NUCLEOTIDE SEQUENCE [LARGE SCALE GENOMIC DNA]</scope>
    <source>
        <strain evidence="6">K81G1</strain>
    </source>
</reference>
<dbReference type="PANTHER" id="PTHR30136">
    <property type="entry name" value="HELIX-TURN-HELIX TRANSCRIPTIONAL REGULATOR, ICLR FAMILY"/>
    <property type="match status" value="1"/>
</dbReference>
<evidence type="ECO:0000313" key="7">
    <source>
        <dbReference type="Proteomes" id="UP000319769"/>
    </source>
</evidence>
<dbReference type="InterPro" id="IPR029016">
    <property type="entry name" value="GAF-like_dom_sf"/>
</dbReference>
<dbReference type="Proteomes" id="UP000319769">
    <property type="component" value="Unassembled WGS sequence"/>
</dbReference>
<dbReference type="GO" id="GO:0003677">
    <property type="term" value="F:DNA binding"/>
    <property type="evidence" value="ECO:0007669"/>
    <property type="project" value="UniProtKB-KW"/>
</dbReference>
<evidence type="ECO:0000259" key="4">
    <source>
        <dbReference type="PROSITE" id="PS51077"/>
    </source>
</evidence>
<dbReference type="Pfam" id="PF09339">
    <property type="entry name" value="HTH_IclR"/>
    <property type="match status" value="1"/>
</dbReference>
<evidence type="ECO:0000313" key="6">
    <source>
        <dbReference type="EMBL" id="KAA9160897.1"/>
    </source>
</evidence>
<dbReference type="PROSITE" id="PS51077">
    <property type="entry name" value="HTH_ICLR"/>
    <property type="match status" value="1"/>
</dbReference>
<dbReference type="SMART" id="SM00346">
    <property type="entry name" value="HTH_ICLR"/>
    <property type="match status" value="1"/>
</dbReference>
<evidence type="ECO:0000259" key="5">
    <source>
        <dbReference type="PROSITE" id="PS51078"/>
    </source>
</evidence>
<organism evidence="6 7">
    <name type="scientific">Amycolatopsis acidicola</name>
    <dbReference type="NCBI Taxonomy" id="2596893"/>
    <lineage>
        <taxon>Bacteria</taxon>
        <taxon>Bacillati</taxon>
        <taxon>Actinomycetota</taxon>
        <taxon>Actinomycetes</taxon>
        <taxon>Pseudonocardiales</taxon>
        <taxon>Pseudonocardiaceae</taxon>
        <taxon>Amycolatopsis</taxon>
    </lineage>
</organism>
<dbReference type="SUPFAM" id="SSF55781">
    <property type="entry name" value="GAF domain-like"/>
    <property type="match status" value="1"/>
</dbReference>
<dbReference type="Gene3D" id="1.10.10.10">
    <property type="entry name" value="Winged helix-like DNA-binding domain superfamily/Winged helix DNA-binding domain"/>
    <property type="match status" value="1"/>
</dbReference>
<dbReference type="RefSeq" id="WP_144750259.1">
    <property type="nucleotide sequence ID" value="NZ_VMNW02000019.1"/>
</dbReference>
<accession>A0A5N0V366</accession>
<dbReference type="PROSITE" id="PS51078">
    <property type="entry name" value="ICLR_ED"/>
    <property type="match status" value="1"/>
</dbReference>
<dbReference type="InterPro" id="IPR005471">
    <property type="entry name" value="Tscrpt_reg_IclR_N"/>
</dbReference>
<keyword evidence="1" id="KW-0805">Transcription regulation</keyword>
<dbReference type="InterPro" id="IPR050707">
    <property type="entry name" value="HTH_MetabolicPath_Reg"/>
</dbReference>
<dbReference type="InterPro" id="IPR036390">
    <property type="entry name" value="WH_DNA-bd_sf"/>
</dbReference>
<dbReference type="PANTHER" id="PTHR30136:SF34">
    <property type="entry name" value="TRANSCRIPTIONAL REGULATOR"/>
    <property type="match status" value="1"/>
</dbReference>
<dbReference type="InterPro" id="IPR014757">
    <property type="entry name" value="Tscrpt_reg_IclR_C"/>
</dbReference>
<dbReference type="Pfam" id="PF01614">
    <property type="entry name" value="IclR_C"/>
    <property type="match status" value="1"/>
</dbReference>
<dbReference type="AlphaFoldDB" id="A0A5N0V366"/>
<dbReference type="EMBL" id="VMNW02000019">
    <property type="protein sequence ID" value="KAA9160897.1"/>
    <property type="molecule type" value="Genomic_DNA"/>
</dbReference>
<proteinExistence type="predicted"/>
<protein>
    <submittedName>
        <fullName evidence="6">Helix-turn-helix domain-containing protein</fullName>
    </submittedName>
</protein>
<evidence type="ECO:0000256" key="3">
    <source>
        <dbReference type="ARBA" id="ARBA00023163"/>
    </source>
</evidence>
<dbReference type="GO" id="GO:0003700">
    <property type="term" value="F:DNA-binding transcription factor activity"/>
    <property type="evidence" value="ECO:0007669"/>
    <property type="project" value="TreeGrafter"/>
</dbReference>
<feature type="domain" description="HTH iclR-type" evidence="4">
    <location>
        <begin position="13"/>
        <end position="73"/>
    </location>
</feature>